<feature type="chain" id="PRO_5015044546" description="EF hand" evidence="1">
    <location>
        <begin position="22"/>
        <end position="78"/>
    </location>
</feature>
<evidence type="ECO:0000313" key="2">
    <source>
        <dbReference type="EMBL" id="KRS15850.1"/>
    </source>
</evidence>
<dbReference type="Proteomes" id="UP000325785">
    <property type="component" value="Chromosome"/>
</dbReference>
<dbReference type="PATRIC" id="fig|540747.5.peg.2046"/>
<dbReference type="Proteomes" id="UP000051401">
    <property type="component" value="Unassembled WGS sequence"/>
</dbReference>
<evidence type="ECO:0008006" key="6">
    <source>
        <dbReference type="Google" id="ProtNLM"/>
    </source>
</evidence>
<dbReference type="EMBL" id="LAXI01000018">
    <property type="protein sequence ID" value="KRS15850.1"/>
    <property type="molecule type" value="Genomic_DNA"/>
</dbReference>
<name>A0A0T5P3Z2_9RHOB</name>
<feature type="signal peptide" evidence="1">
    <location>
        <begin position="1"/>
        <end position="21"/>
    </location>
</feature>
<evidence type="ECO:0000313" key="5">
    <source>
        <dbReference type="Proteomes" id="UP000325785"/>
    </source>
</evidence>
<organism evidence="2 4">
    <name type="scientific">Roseovarius indicus</name>
    <dbReference type="NCBI Taxonomy" id="540747"/>
    <lineage>
        <taxon>Bacteria</taxon>
        <taxon>Pseudomonadati</taxon>
        <taxon>Pseudomonadota</taxon>
        <taxon>Alphaproteobacteria</taxon>
        <taxon>Rhodobacterales</taxon>
        <taxon>Roseobacteraceae</taxon>
        <taxon>Roseovarius</taxon>
    </lineage>
</organism>
<dbReference type="SUPFAM" id="SSF47473">
    <property type="entry name" value="EF-hand"/>
    <property type="match status" value="1"/>
</dbReference>
<dbReference type="Gene3D" id="1.10.238.10">
    <property type="entry name" value="EF-hand"/>
    <property type="match status" value="1"/>
</dbReference>
<protein>
    <recommendedName>
        <fullName evidence="6">EF hand</fullName>
    </recommendedName>
</protein>
<dbReference type="EMBL" id="CP031598">
    <property type="protein sequence ID" value="QEW26431.1"/>
    <property type="molecule type" value="Genomic_DNA"/>
</dbReference>
<reference evidence="2 4" key="1">
    <citation type="submission" date="2015-04" db="EMBL/GenBank/DDBJ databases">
        <title>The draft genome sequence of Roseovarius indicus B108T.</title>
        <authorList>
            <person name="Li G."/>
            <person name="Lai Q."/>
            <person name="Shao Z."/>
            <person name="Yan P."/>
        </authorList>
    </citation>
    <scope>NUCLEOTIDE SEQUENCE [LARGE SCALE GENOMIC DNA]</scope>
    <source>
        <strain evidence="2 4">B108</strain>
    </source>
</reference>
<dbReference type="STRING" id="540747.SAMN04488031_11453"/>
<sequence length="78" mass="8274">MKTRVLCLAAILAVAAVQTHAETMVEDTDGNGAYSMDEMTAAYPELTEDDFVEIDTDASGDISTEELTLATESGLLSN</sequence>
<accession>A0A0T5P3Z2</accession>
<dbReference type="InterPro" id="IPR018247">
    <property type="entry name" value="EF_Hand_1_Ca_BS"/>
</dbReference>
<keyword evidence="1" id="KW-0732">Signal</keyword>
<dbReference type="AlphaFoldDB" id="A0A0T5P3Z2"/>
<dbReference type="InterPro" id="IPR011992">
    <property type="entry name" value="EF-hand-dom_pair"/>
</dbReference>
<evidence type="ECO:0000256" key="1">
    <source>
        <dbReference type="SAM" id="SignalP"/>
    </source>
</evidence>
<dbReference type="RefSeq" id="WP_057819370.1">
    <property type="nucleotide sequence ID" value="NZ_CAXRJZ010000020.1"/>
</dbReference>
<dbReference type="PROSITE" id="PS00018">
    <property type="entry name" value="EF_HAND_1"/>
    <property type="match status" value="1"/>
</dbReference>
<proteinExistence type="predicted"/>
<reference evidence="3 5" key="2">
    <citation type="submission" date="2018-08" db="EMBL/GenBank/DDBJ databases">
        <title>Genetic Globetrotter - A new plasmid hitch-hiking vast phylogenetic and geographic distances.</title>
        <authorList>
            <person name="Vollmers J."/>
            <person name="Petersen J."/>
        </authorList>
    </citation>
    <scope>NUCLEOTIDE SEQUENCE [LARGE SCALE GENOMIC DNA]</scope>
    <source>
        <strain evidence="3 5">DSM 26383</strain>
    </source>
</reference>
<dbReference type="KEGG" id="rid:RIdsm_02230"/>
<keyword evidence="4" id="KW-1185">Reference proteome</keyword>
<gene>
    <name evidence="3" type="ORF">RIdsm_02230</name>
    <name evidence="2" type="ORF">XM52_21390</name>
</gene>
<evidence type="ECO:0000313" key="4">
    <source>
        <dbReference type="Proteomes" id="UP000051401"/>
    </source>
</evidence>
<evidence type="ECO:0000313" key="3">
    <source>
        <dbReference type="EMBL" id="QEW26431.1"/>
    </source>
</evidence>
<dbReference type="OrthoDB" id="5470953at2"/>